<dbReference type="Pfam" id="PF05655">
    <property type="entry name" value="AvrD"/>
    <property type="match status" value="2"/>
</dbReference>
<evidence type="ECO:0000313" key="1">
    <source>
        <dbReference type="EMBL" id="SEB56420.1"/>
    </source>
</evidence>
<dbReference type="Proteomes" id="UP000182652">
    <property type="component" value="Unassembled WGS sequence"/>
</dbReference>
<dbReference type="EMBL" id="FNSN01000003">
    <property type="protein sequence ID" value="SEB56420.1"/>
    <property type="molecule type" value="Genomic_DNA"/>
</dbReference>
<sequence>MHTTTPTVDSILGPASDRYFGSRYAQVIPTIEHLDSWQSQNGRHTAKGTASIQISGLWSKKGARTAVPHLGTIDVLSLSLQATEAALARLARPVSWTVTLLEVRAPSQPVESGFEALPLALILDTTEDMARSEVVVGGFTVSIGLAPQELPEGGLNGTGSVYRDVFRSRVPELAPIDRVQDVIRTQVSVGVGTPGPTPTALDAAKARGLNLIDAFVTVLQLGQVLLYELDGLTRADSETLWMRTTRIVACTTTAPSTTATATLENPRIRTLRQGTWRLATITGALGEHFTVSCAVAHHIP</sequence>
<organism evidence="1 2">
    <name type="scientific">Arthrobacter woluwensis</name>
    <dbReference type="NCBI Taxonomy" id="156980"/>
    <lineage>
        <taxon>Bacteria</taxon>
        <taxon>Bacillati</taxon>
        <taxon>Actinomycetota</taxon>
        <taxon>Actinomycetes</taxon>
        <taxon>Micrococcales</taxon>
        <taxon>Micrococcaceae</taxon>
        <taxon>Arthrobacter</taxon>
    </lineage>
</organism>
<gene>
    <name evidence="1" type="ORF">SAMN04489745_0587</name>
</gene>
<accession>A0A1H4KD01</accession>
<keyword evidence="2" id="KW-1185">Reference proteome</keyword>
<dbReference type="STRING" id="156980.SAMN04489745_0587"/>
<protein>
    <submittedName>
        <fullName evidence="1">Avirulence D protein (AvrD)</fullName>
    </submittedName>
</protein>
<evidence type="ECO:0000313" key="2">
    <source>
        <dbReference type="Proteomes" id="UP000182652"/>
    </source>
</evidence>
<dbReference type="AlphaFoldDB" id="A0A1H4KD01"/>
<dbReference type="OrthoDB" id="4919083at2"/>
<name>A0A1H4KD01_9MICC</name>
<reference evidence="1 2" key="1">
    <citation type="submission" date="2016-10" db="EMBL/GenBank/DDBJ databases">
        <authorList>
            <person name="de Groot N.N."/>
        </authorList>
    </citation>
    <scope>NUCLEOTIDE SEQUENCE [LARGE SCALE GENOMIC DNA]</scope>
    <source>
        <strain evidence="1 2">DSM 10495</strain>
    </source>
</reference>
<dbReference type="RefSeq" id="WP_066213813.1">
    <property type="nucleotide sequence ID" value="NZ_FNSN01000003.1"/>
</dbReference>
<dbReference type="InterPro" id="IPR008799">
    <property type="entry name" value="Pseudomon_AvrD"/>
</dbReference>
<proteinExistence type="predicted"/>